<dbReference type="InterPro" id="IPR013783">
    <property type="entry name" value="Ig-like_fold"/>
</dbReference>
<dbReference type="EMBL" id="PDUG01000004">
    <property type="protein sequence ID" value="PIC32939.1"/>
    <property type="molecule type" value="Genomic_DNA"/>
</dbReference>
<reference evidence="3" key="1">
    <citation type="submission" date="2017-10" db="EMBL/GenBank/DDBJ databases">
        <title>Rapid genome shrinkage in a self-fertile nematode reveals novel sperm competition proteins.</title>
        <authorList>
            <person name="Yin D."/>
            <person name="Schwarz E.M."/>
            <person name="Thomas C.G."/>
            <person name="Felde R.L."/>
            <person name="Korf I.F."/>
            <person name="Cutter A.D."/>
            <person name="Schartner C.M."/>
            <person name="Ralston E.J."/>
            <person name="Meyer B.J."/>
            <person name="Haag E.S."/>
        </authorList>
    </citation>
    <scope>NUCLEOTIDE SEQUENCE [LARGE SCALE GENOMIC DNA]</scope>
    <source>
        <strain evidence="3">JU1422</strain>
    </source>
</reference>
<dbReference type="Proteomes" id="UP000230233">
    <property type="component" value="Chromosome IV"/>
</dbReference>
<name>A0A2G5U069_9PELO</name>
<sequence>MTITDFLIKIPLNVNISLRISAENEYGEGEKTFPIWIPTPNGGPKTAPILSSLHAQDSKVYITWAEPRLPNGYISNYTIYIKKEEDVDEEVGDGEEKKEEWKKFVYGSNTSRVEIGINDGLEENERYQMKMTATNERHEGPETQVYTFDLISFDENDVIDNFTAIVINSTVFVEVENPIYTKYNIYIRDEGNNQTVKHEIDVETGTTKFEFPFHLDHTLSYSIKMSGMKLGRESPPSEEIDLEFQTLNLAKPTQMIMATSRRKVIKEPPL</sequence>
<dbReference type="InterPro" id="IPR003961">
    <property type="entry name" value="FN3_dom"/>
</dbReference>
<gene>
    <name evidence="2" type="primary">Cnig_chr_IV.g13096</name>
    <name evidence="2" type="ORF">B9Z55_013096</name>
</gene>
<organism evidence="2 3">
    <name type="scientific">Caenorhabditis nigoni</name>
    <dbReference type="NCBI Taxonomy" id="1611254"/>
    <lineage>
        <taxon>Eukaryota</taxon>
        <taxon>Metazoa</taxon>
        <taxon>Ecdysozoa</taxon>
        <taxon>Nematoda</taxon>
        <taxon>Chromadorea</taxon>
        <taxon>Rhabditida</taxon>
        <taxon>Rhabditina</taxon>
        <taxon>Rhabditomorpha</taxon>
        <taxon>Rhabditoidea</taxon>
        <taxon>Rhabditidae</taxon>
        <taxon>Peloderinae</taxon>
        <taxon>Caenorhabditis</taxon>
    </lineage>
</organism>
<protein>
    <recommendedName>
        <fullName evidence="1">Fibronectin type-III domain-containing protein</fullName>
    </recommendedName>
</protein>
<dbReference type="CDD" id="cd00063">
    <property type="entry name" value="FN3"/>
    <property type="match status" value="1"/>
</dbReference>
<keyword evidence="3" id="KW-1185">Reference proteome</keyword>
<dbReference type="Pfam" id="PF00041">
    <property type="entry name" value="fn3"/>
    <property type="match status" value="1"/>
</dbReference>
<comment type="caution">
    <text evidence="2">The sequence shown here is derived from an EMBL/GenBank/DDBJ whole genome shotgun (WGS) entry which is preliminary data.</text>
</comment>
<dbReference type="AlphaFoldDB" id="A0A2G5U069"/>
<dbReference type="InterPro" id="IPR036116">
    <property type="entry name" value="FN3_sf"/>
</dbReference>
<dbReference type="Gene3D" id="2.60.40.10">
    <property type="entry name" value="Immunoglobulins"/>
    <property type="match status" value="1"/>
</dbReference>
<accession>A0A2G5U069</accession>
<dbReference type="STRING" id="1611254.A0A2G5U069"/>
<feature type="domain" description="Fibronectin type-III" evidence="1">
    <location>
        <begin position="44"/>
        <end position="154"/>
    </location>
</feature>
<evidence type="ECO:0000313" key="3">
    <source>
        <dbReference type="Proteomes" id="UP000230233"/>
    </source>
</evidence>
<evidence type="ECO:0000313" key="2">
    <source>
        <dbReference type="EMBL" id="PIC32939.1"/>
    </source>
</evidence>
<dbReference type="SUPFAM" id="SSF49265">
    <property type="entry name" value="Fibronectin type III"/>
    <property type="match status" value="2"/>
</dbReference>
<dbReference type="OrthoDB" id="6244967at2759"/>
<proteinExistence type="predicted"/>
<evidence type="ECO:0000259" key="1">
    <source>
        <dbReference type="PROSITE" id="PS50853"/>
    </source>
</evidence>
<dbReference type="PROSITE" id="PS50853">
    <property type="entry name" value="FN3"/>
    <property type="match status" value="1"/>
</dbReference>